<dbReference type="SMART" id="SM01406">
    <property type="entry name" value="PAPA-1"/>
    <property type="match status" value="1"/>
</dbReference>
<feature type="compositionally biased region" description="Acidic residues" evidence="1">
    <location>
        <begin position="16"/>
        <end position="64"/>
    </location>
</feature>
<dbReference type="GO" id="GO:0006338">
    <property type="term" value="P:chromatin remodeling"/>
    <property type="evidence" value="ECO:0007669"/>
    <property type="project" value="InterPro"/>
</dbReference>
<feature type="domain" description="INO80 complex subunit B-like conserved region" evidence="2">
    <location>
        <begin position="169"/>
        <end position="269"/>
    </location>
</feature>
<dbReference type="Pfam" id="PF04795">
    <property type="entry name" value="PAPA-1"/>
    <property type="match status" value="1"/>
</dbReference>
<accession>A0A8K0UQV7</accession>
<dbReference type="OrthoDB" id="2021186at2759"/>
<feature type="compositionally biased region" description="Basic and acidic residues" evidence="1">
    <location>
        <begin position="170"/>
        <end position="196"/>
    </location>
</feature>
<comment type="caution">
    <text evidence="3">The sequence shown here is derived from an EMBL/GenBank/DDBJ whole genome shotgun (WGS) entry which is preliminary data.</text>
</comment>
<feature type="compositionally biased region" description="Basic residues" evidence="1">
    <location>
        <begin position="200"/>
        <end position="211"/>
    </location>
</feature>
<name>A0A8K0UQV7_9AGAR</name>
<sequence>MTTRTKWRITVQMQVESEDDVEHDDDNEQQGDDGEEEMVDVEDEDGSEKDDELEEEESEEDSEADALSSPPPDAAEETVAQPKLKIKLKLPMGGALSTATTTPEVSRAASRRGTSRDIESEDSDEASGATPGRALTARQAVLRNVVDSSHVSLIEPPNPRKKPPLTEIEIALKREETARKRKNLSEKKLEDEKAETINRLLKKQSRSKGRRNALATAEDRDTPIAASRGEAEDGEDQEDSAAPALIIPTTYRWVSSTKIVEDTAKEKAMALSFAIPVSVFPTQEYSESAEVKMDVDPLSPSAPLPPITKKPLCDVEGCGIVRKYRLVKDWQRGACGMAHLKALESMSG</sequence>
<organism evidence="3 4">
    <name type="scientific">Cristinia sonorae</name>
    <dbReference type="NCBI Taxonomy" id="1940300"/>
    <lineage>
        <taxon>Eukaryota</taxon>
        <taxon>Fungi</taxon>
        <taxon>Dikarya</taxon>
        <taxon>Basidiomycota</taxon>
        <taxon>Agaricomycotina</taxon>
        <taxon>Agaricomycetes</taxon>
        <taxon>Agaricomycetidae</taxon>
        <taxon>Agaricales</taxon>
        <taxon>Pleurotineae</taxon>
        <taxon>Stephanosporaceae</taxon>
        <taxon>Cristinia</taxon>
    </lineage>
</organism>
<evidence type="ECO:0000259" key="2">
    <source>
        <dbReference type="SMART" id="SM01406"/>
    </source>
</evidence>
<dbReference type="EMBL" id="JAEVFJ010000015">
    <property type="protein sequence ID" value="KAH8100622.1"/>
    <property type="molecule type" value="Genomic_DNA"/>
</dbReference>
<dbReference type="PANTHER" id="PTHR21561:SF12">
    <property type="entry name" value="INO80 COMPLEX SUBUNIT B"/>
    <property type="match status" value="1"/>
</dbReference>
<dbReference type="InterPro" id="IPR006880">
    <property type="entry name" value="INO80B_C"/>
</dbReference>
<dbReference type="InterPro" id="IPR029523">
    <property type="entry name" value="INO80B/Ies2"/>
</dbReference>
<feature type="region of interest" description="Disordered" evidence="1">
    <location>
        <begin position="1"/>
        <end position="242"/>
    </location>
</feature>
<evidence type="ECO:0000313" key="3">
    <source>
        <dbReference type="EMBL" id="KAH8100622.1"/>
    </source>
</evidence>
<gene>
    <name evidence="3" type="ORF">BXZ70DRAFT_164814</name>
</gene>
<dbReference type="PANTHER" id="PTHR21561">
    <property type="entry name" value="INO80 COMPLEX SUBUNIT B"/>
    <property type="match status" value="1"/>
</dbReference>
<keyword evidence="4" id="KW-1185">Reference proteome</keyword>
<evidence type="ECO:0000256" key="1">
    <source>
        <dbReference type="SAM" id="MobiDB-lite"/>
    </source>
</evidence>
<dbReference type="GO" id="GO:0031011">
    <property type="term" value="C:Ino80 complex"/>
    <property type="evidence" value="ECO:0007669"/>
    <property type="project" value="InterPro"/>
</dbReference>
<protein>
    <recommendedName>
        <fullName evidence="2">INO80 complex subunit B-like conserved region domain-containing protein</fullName>
    </recommendedName>
</protein>
<reference evidence="3" key="1">
    <citation type="journal article" date="2021" name="New Phytol.">
        <title>Evolutionary innovations through gain and loss of genes in the ectomycorrhizal Boletales.</title>
        <authorList>
            <person name="Wu G."/>
            <person name="Miyauchi S."/>
            <person name="Morin E."/>
            <person name="Kuo A."/>
            <person name="Drula E."/>
            <person name="Varga T."/>
            <person name="Kohler A."/>
            <person name="Feng B."/>
            <person name="Cao Y."/>
            <person name="Lipzen A."/>
            <person name="Daum C."/>
            <person name="Hundley H."/>
            <person name="Pangilinan J."/>
            <person name="Johnson J."/>
            <person name="Barry K."/>
            <person name="LaButti K."/>
            <person name="Ng V."/>
            <person name="Ahrendt S."/>
            <person name="Min B."/>
            <person name="Choi I.G."/>
            <person name="Park H."/>
            <person name="Plett J.M."/>
            <person name="Magnuson J."/>
            <person name="Spatafora J.W."/>
            <person name="Nagy L.G."/>
            <person name="Henrissat B."/>
            <person name="Grigoriev I.V."/>
            <person name="Yang Z.L."/>
            <person name="Xu J."/>
            <person name="Martin F.M."/>
        </authorList>
    </citation>
    <scope>NUCLEOTIDE SEQUENCE</scope>
    <source>
        <strain evidence="3">KKN 215</strain>
    </source>
</reference>
<dbReference type="AlphaFoldDB" id="A0A8K0UQV7"/>
<evidence type="ECO:0000313" key="4">
    <source>
        <dbReference type="Proteomes" id="UP000813824"/>
    </source>
</evidence>
<proteinExistence type="predicted"/>
<dbReference type="Proteomes" id="UP000813824">
    <property type="component" value="Unassembled WGS sequence"/>
</dbReference>